<accession>A0A0S4JH68</accession>
<dbReference type="Proteomes" id="UP000051952">
    <property type="component" value="Unassembled WGS sequence"/>
</dbReference>
<organism evidence="3 4">
    <name type="scientific">Bodo saltans</name>
    <name type="common">Flagellated protozoan</name>
    <dbReference type="NCBI Taxonomy" id="75058"/>
    <lineage>
        <taxon>Eukaryota</taxon>
        <taxon>Discoba</taxon>
        <taxon>Euglenozoa</taxon>
        <taxon>Kinetoplastea</taxon>
        <taxon>Metakinetoplastina</taxon>
        <taxon>Eubodonida</taxon>
        <taxon>Bodonidae</taxon>
        <taxon>Bodo</taxon>
    </lineage>
</organism>
<feature type="region of interest" description="Disordered" evidence="1">
    <location>
        <begin position="1"/>
        <end position="72"/>
    </location>
</feature>
<name>A0A0S4JH68_BODSA</name>
<evidence type="ECO:0000259" key="2">
    <source>
        <dbReference type="Pfam" id="PF00644"/>
    </source>
</evidence>
<evidence type="ECO:0000256" key="1">
    <source>
        <dbReference type="SAM" id="MobiDB-lite"/>
    </source>
</evidence>
<dbReference type="InterPro" id="IPR011989">
    <property type="entry name" value="ARM-like"/>
</dbReference>
<gene>
    <name evidence="3" type="ORF">BSAL_16190</name>
</gene>
<reference evidence="4" key="1">
    <citation type="submission" date="2015-09" db="EMBL/GenBank/DDBJ databases">
        <authorList>
            <consortium name="Pathogen Informatics"/>
        </authorList>
    </citation>
    <scope>NUCLEOTIDE SEQUENCE [LARGE SCALE GENOMIC DNA]</scope>
    <source>
        <strain evidence="4">Lake Konstanz</strain>
    </source>
</reference>
<evidence type="ECO:0000313" key="4">
    <source>
        <dbReference type="Proteomes" id="UP000051952"/>
    </source>
</evidence>
<dbReference type="Gene3D" id="1.25.10.10">
    <property type="entry name" value="Leucine-rich Repeat Variant"/>
    <property type="match status" value="1"/>
</dbReference>
<keyword evidence="4" id="KW-1185">Reference proteome</keyword>
<dbReference type="Gene3D" id="3.90.228.10">
    <property type="match status" value="1"/>
</dbReference>
<feature type="domain" description="PARP catalytic" evidence="2">
    <location>
        <begin position="915"/>
        <end position="986"/>
    </location>
</feature>
<dbReference type="Pfam" id="PF00644">
    <property type="entry name" value="PARP"/>
    <property type="match status" value="1"/>
</dbReference>
<dbReference type="VEuPathDB" id="TriTrypDB:BSAL_16190"/>
<dbReference type="SUPFAM" id="SSF48371">
    <property type="entry name" value="ARM repeat"/>
    <property type="match status" value="1"/>
</dbReference>
<feature type="compositionally biased region" description="Polar residues" evidence="1">
    <location>
        <begin position="52"/>
        <end position="70"/>
    </location>
</feature>
<sequence length="1084" mass="117835">MSRSGPSNLRPKSAPLPQSERGVVTKQNDTSSMLQQALRDARAASGPKRSSDSTQRIIRPSSGASAAQNEDSGRHGAVIMVQSQVTGDVRRSLFAEPLAFDAMSNNMHRVKSETLQRKETLQPPEISQCGLLPLEQRRPPLEDMEVPKTVVHRQRLQQQQHQQQHELPRGAAVAPASNAFGLSNNELEKIWKTTRDLVATLFQQPTQNLFASTTKRLSGFIRLLLASGDDIAMRQQASTPRMKATIIALAAFASTPSVVDGADVAVCELLSSLWLILEGNALPLLFTAEEVRDTLVAMVPFATTPLAADNLLFSFGRILTGNNITSDTRAAQYSTTAVRDALIVMVPYSKTAIVAESVLGSIRTVVSVKSTNAIDLYATEQIRDLLVGMMEVAKTHDAANSFLLIVTKLMKSPYASELFATTEVRDSLVTRIAPFATTSILVSNFSFVVANIVANHPAAPAFYATKEVRDAFCGMVASASEPRAASRLVLAVGNIVQCNTTSVKVLFATKFIADLVSLARVPGCASCLVLVALTSLVADDDQVQALLSTKEVSNALVRIARVVSTPAAACDLLSVMAKIVAKNPQAQDFFATSEVRDQLVALVPFITSSNALCHFSLAIVNIVSSSAAAQNLFTTVQVRDALVRMASVAMTAPDAAAGLAVAIGNIVIDNQNAKVIFSTKEVRDTLVTIVSTFFSAELSVVDGVDDDNMSDIVHHVAFAFANIVAFNLKPYVCSDEHCSNNPGGMALFATNEVKDVLTVLAHIVDKNDLVLQHMSILQDFFQVNDQRRSILLSKKFAEVFGVRDLFADQSWFDHNGIHFSGDVQRDSPAWNFVMKRTRTPLLEKAHIVTRLSLVCTESDVFFTLHERERVSRAQNPELCVDLELSVNLDRMAAIDKLKAMFEDLIVPQPGARIVFAWHGVPANAVTAVCRDGPRNFRKTDGGYFGAGSYFALEAEYAAKYSARDGNGERAVILFAVSVSQAYPVTLETDYRTEAEEFSASFGCRGFSKFYSPDPKLSFALTARCDAHFIPVKYYGYKHPVTGFASPTNLDCQAAPAGEAEFHELVVSSHSRCLPIAVMYLKDKK</sequence>
<proteinExistence type="predicted"/>
<protein>
    <recommendedName>
        <fullName evidence="2">PARP catalytic domain-containing protein</fullName>
    </recommendedName>
</protein>
<dbReference type="SUPFAM" id="SSF56399">
    <property type="entry name" value="ADP-ribosylation"/>
    <property type="match status" value="1"/>
</dbReference>
<feature type="compositionally biased region" description="Polar residues" evidence="1">
    <location>
        <begin position="25"/>
        <end position="35"/>
    </location>
</feature>
<dbReference type="GO" id="GO:0003950">
    <property type="term" value="F:NAD+ poly-ADP-ribosyltransferase activity"/>
    <property type="evidence" value="ECO:0007669"/>
    <property type="project" value="InterPro"/>
</dbReference>
<dbReference type="EMBL" id="CYKH01001657">
    <property type="protein sequence ID" value="CUG88587.1"/>
    <property type="molecule type" value="Genomic_DNA"/>
</dbReference>
<evidence type="ECO:0000313" key="3">
    <source>
        <dbReference type="EMBL" id="CUG88587.1"/>
    </source>
</evidence>
<dbReference type="AlphaFoldDB" id="A0A0S4JH68"/>
<dbReference type="InterPro" id="IPR012317">
    <property type="entry name" value="Poly(ADP-ribose)pol_cat_dom"/>
</dbReference>
<dbReference type="InterPro" id="IPR016024">
    <property type="entry name" value="ARM-type_fold"/>
</dbReference>